<dbReference type="EMBL" id="AALGGH010000030">
    <property type="protein sequence ID" value="ECY9386494.1"/>
    <property type="molecule type" value="Genomic_DNA"/>
</dbReference>
<dbReference type="AlphaFoldDB" id="A0A622I4B2"/>
<sequence length="203" mass="22512">MVLPSVMLASLFVSCAPLVAPNTLNAVIQTESSGDPFRIANISDGVSLRFKKIEDAISYAKKLDNAGKRYSAGLMQIYNGNFNFYGVSAETIFDPCTNIKIGADILTKNYLAKKGGNEQENLLKSLSEYYSGNSTRGFKKEAQFNNTSYVERVMKNAYVVPELRVDKPENAKATKEQSVQEKGNQSFVSHSQDWDVFGDYSNE</sequence>
<dbReference type="InterPro" id="IPR008258">
    <property type="entry name" value="Transglycosylase_SLT_dom_1"/>
</dbReference>
<keyword evidence="2" id="KW-0732">Signal</keyword>
<evidence type="ECO:0000256" key="1">
    <source>
        <dbReference type="SAM" id="MobiDB-lite"/>
    </source>
</evidence>
<dbReference type="Pfam" id="PF01464">
    <property type="entry name" value="SLT"/>
    <property type="match status" value="1"/>
</dbReference>
<reference evidence="4" key="1">
    <citation type="submission" date="2018-07" db="EMBL/GenBank/DDBJ databases">
        <authorList>
            <consortium name="NARMS: The National Antimicrobial Resistance Monitoring System"/>
        </authorList>
    </citation>
    <scope>NUCLEOTIDE SEQUENCE</scope>
    <source>
        <strain evidence="4">FSIS1504253</strain>
    </source>
</reference>
<dbReference type="InterPro" id="IPR023346">
    <property type="entry name" value="Lysozyme-like_dom_sf"/>
</dbReference>
<dbReference type="CDD" id="cd16892">
    <property type="entry name" value="LT_VirB1-like"/>
    <property type="match status" value="1"/>
</dbReference>
<feature type="chain" id="PRO_5026312231" evidence="2">
    <location>
        <begin position="27"/>
        <end position="203"/>
    </location>
</feature>
<feature type="compositionally biased region" description="Basic and acidic residues" evidence="1">
    <location>
        <begin position="166"/>
        <end position="179"/>
    </location>
</feature>
<feature type="signal peptide" evidence="2">
    <location>
        <begin position="1"/>
        <end position="26"/>
    </location>
</feature>
<feature type="domain" description="Transglycosylase SLT" evidence="3">
    <location>
        <begin position="17"/>
        <end position="143"/>
    </location>
</feature>
<dbReference type="SUPFAM" id="SSF53955">
    <property type="entry name" value="Lysozyme-like"/>
    <property type="match status" value="1"/>
</dbReference>
<gene>
    <name evidence="4" type="ORF">AVL16_23005</name>
</gene>
<name>A0A622I4B2_SALTM</name>
<evidence type="ECO:0000256" key="2">
    <source>
        <dbReference type="SAM" id="SignalP"/>
    </source>
</evidence>
<evidence type="ECO:0000259" key="3">
    <source>
        <dbReference type="Pfam" id="PF01464"/>
    </source>
</evidence>
<organism evidence="4">
    <name type="scientific">Salmonella typhimurium</name>
    <dbReference type="NCBI Taxonomy" id="90371"/>
    <lineage>
        <taxon>Bacteria</taxon>
        <taxon>Pseudomonadati</taxon>
        <taxon>Pseudomonadota</taxon>
        <taxon>Gammaproteobacteria</taxon>
        <taxon>Enterobacterales</taxon>
        <taxon>Enterobacteriaceae</taxon>
        <taxon>Salmonella</taxon>
    </lineage>
</organism>
<comment type="caution">
    <text evidence="4">The sequence shown here is derived from an EMBL/GenBank/DDBJ whole genome shotgun (WGS) entry which is preliminary data.</text>
</comment>
<protein>
    <submittedName>
        <fullName evidence="4">Lytic transglycosylase domain-containing protein</fullName>
    </submittedName>
</protein>
<accession>A0A622I4B2</accession>
<evidence type="ECO:0000313" key="4">
    <source>
        <dbReference type="EMBL" id="ECY9386494.1"/>
    </source>
</evidence>
<feature type="compositionally biased region" description="Polar residues" evidence="1">
    <location>
        <begin position="180"/>
        <end position="191"/>
    </location>
</feature>
<dbReference type="Gene3D" id="1.10.530.10">
    <property type="match status" value="1"/>
</dbReference>
<proteinExistence type="predicted"/>
<feature type="region of interest" description="Disordered" evidence="1">
    <location>
        <begin position="166"/>
        <end position="203"/>
    </location>
</feature>